<protein>
    <submittedName>
        <fullName evidence="2">Uncharacterized protein</fullName>
    </submittedName>
</protein>
<feature type="region of interest" description="Disordered" evidence="1">
    <location>
        <begin position="43"/>
        <end position="82"/>
    </location>
</feature>
<evidence type="ECO:0000256" key="1">
    <source>
        <dbReference type="SAM" id="MobiDB-lite"/>
    </source>
</evidence>
<proteinExistence type="predicted"/>
<dbReference type="AlphaFoldDB" id="A0A168RMM7"/>
<gene>
    <name evidence="2" type="primary">ABSGL_12783.1 scaffold 13517</name>
</gene>
<accession>A0A168RMM7</accession>
<name>A0A168RMM7_ABSGL</name>
<sequence length="82" mass="9447">MIKSMLNQSTIRRIALVSPPSSRMFHRSTIIAAQEEDTERLQDMYNNEKQSVGDELDHPENEHPEVIPTTSSTEENNTEFDE</sequence>
<evidence type="ECO:0000313" key="3">
    <source>
        <dbReference type="Proteomes" id="UP000078561"/>
    </source>
</evidence>
<dbReference type="InParanoid" id="A0A168RMM7"/>
<keyword evidence="3" id="KW-1185">Reference proteome</keyword>
<dbReference type="OrthoDB" id="10584565at2759"/>
<dbReference type="EMBL" id="LT554730">
    <property type="protein sequence ID" value="SAM07144.1"/>
    <property type="molecule type" value="Genomic_DNA"/>
</dbReference>
<organism evidence="2">
    <name type="scientific">Absidia glauca</name>
    <name type="common">Pin mould</name>
    <dbReference type="NCBI Taxonomy" id="4829"/>
    <lineage>
        <taxon>Eukaryota</taxon>
        <taxon>Fungi</taxon>
        <taxon>Fungi incertae sedis</taxon>
        <taxon>Mucoromycota</taxon>
        <taxon>Mucoromycotina</taxon>
        <taxon>Mucoromycetes</taxon>
        <taxon>Mucorales</taxon>
        <taxon>Cunninghamellaceae</taxon>
        <taxon>Absidia</taxon>
    </lineage>
</organism>
<reference evidence="2" key="1">
    <citation type="submission" date="2016-04" db="EMBL/GenBank/DDBJ databases">
        <authorList>
            <person name="Evans L.H."/>
            <person name="Alamgir A."/>
            <person name="Owens N."/>
            <person name="Weber N.D."/>
            <person name="Virtaneva K."/>
            <person name="Barbian K."/>
            <person name="Babar A."/>
            <person name="Rosenke K."/>
        </authorList>
    </citation>
    <scope>NUCLEOTIDE SEQUENCE [LARGE SCALE GENOMIC DNA]</scope>
    <source>
        <strain evidence="2">CBS 101.48</strain>
    </source>
</reference>
<dbReference type="Proteomes" id="UP000078561">
    <property type="component" value="Unassembled WGS sequence"/>
</dbReference>
<feature type="compositionally biased region" description="Basic and acidic residues" evidence="1">
    <location>
        <begin position="51"/>
        <end position="65"/>
    </location>
</feature>
<evidence type="ECO:0000313" key="2">
    <source>
        <dbReference type="EMBL" id="SAM07144.1"/>
    </source>
</evidence>